<dbReference type="EMBL" id="BARS01050679">
    <property type="protein sequence ID" value="GAG50559.1"/>
    <property type="molecule type" value="Genomic_DNA"/>
</dbReference>
<dbReference type="AlphaFoldDB" id="X0Y3R9"/>
<comment type="caution">
    <text evidence="2">The sequence shown here is derived from an EMBL/GenBank/DDBJ whole genome shotgun (WGS) entry which is preliminary data.</text>
</comment>
<organism evidence="2">
    <name type="scientific">marine sediment metagenome</name>
    <dbReference type="NCBI Taxonomy" id="412755"/>
    <lineage>
        <taxon>unclassified sequences</taxon>
        <taxon>metagenomes</taxon>
        <taxon>ecological metagenomes</taxon>
    </lineage>
</organism>
<protein>
    <submittedName>
        <fullName evidence="2">Uncharacterized protein</fullName>
    </submittedName>
</protein>
<gene>
    <name evidence="2" type="ORF">S01H1_75610</name>
</gene>
<feature type="non-terminal residue" evidence="2">
    <location>
        <position position="119"/>
    </location>
</feature>
<evidence type="ECO:0000256" key="1">
    <source>
        <dbReference type="SAM" id="MobiDB-lite"/>
    </source>
</evidence>
<accession>X0Y3R9</accession>
<evidence type="ECO:0000313" key="2">
    <source>
        <dbReference type="EMBL" id="GAG50559.1"/>
    </source>
</evidence>
<proteinExistence type="predicted"/>
<reference evidence="2" key="1">
    <citation type="journal article" date="2014" name="Front. Microbiol.">
        <title>High frequency of phylogenetically diverse reductive dehalogenase-homologous genes in deep subseafloor sedimentary metagenomes.</title>
        <authorList>
            <person name="Kawai M."/>
            <person name="Futagami T."/>
            <person name="Toyoda A."/>
            <person name="Takaki Y."/>
            <person name="Nishi S."/>
            <person name="Hori S."/>
            <person name="Arai W."/>
            <person name="Tsubouchi T."/>
            <person name="Morono Y."/>
            <person name="Uchiyama I."/>
            <person name="Ito T."/>
            <person name="Fujiyama A."/>
            <person name="Inagaki F."/>
            <person name="Takami H."/>
        </authorList>
    </citation>
    <scope>NUCLEOTIDE SEQUENCE</scope>
    <source>
        <strain evidence="2">Expedition CK06-06</strain>
    </source>
</reference>
<sequence>MTARERMRTALAGGKPDRVPIAITADHDFICKAAGKPMWEFEYGDNPTRAAIQRDAYLRFPDNDYILCWGGRRPEALGSQRIVTEEGRPYLESTESGERSPIRLRKTAAEWTDGLGEEE</sequence>
<feature type="region of interest" description="Disordered" evidence="1">
    <location>
        <begin position="88"/>
        <end position="119"/>
    </location>
</feature>
<name>X0Y3R9_9ZZZZ</name>